<protein>
    <recommendedName>
        <fullName evidence="9">Innexin</fullName>
    </recommendedName>
</protein>
<evidence type="ECO:0000256" key="5">
    <source>
        <dbReference type="ARBA" id="ARBA00022989"/>
    </source>
</evidence>
<proteinExistence type="inferred from homology"/>
<dbReference type="Pfam" id="PF00876">
    <property type="entry name" value="Innexin"/>
    <property type="match status" value="1"/>
</dbReference>
<feature type="transmembrane region" description="Helical" evidence="9">
    <location>
        <begin position="29"/>
        <end position="48"/>
    </location>
</feature>
<gene>
    <name evidence="9" type="primary">inx</name>
    <name evidence="10" type="ORF">FSP39_012546</name>
</gene>
<keyword evidence="8 9" id="KW-0407">Ion channel</keyword>
<evidence type="ECO:0000256" key="8">
    <source>
        <dbReference type="ARBA" id="ARBA00023303"/>
    </source>
</evidence>
<accession>A0AA88XHP2</accession>
<dbReference type="GO" id="GO:0005921">
    <property type="term" value="C:gap junction"/>
    <property type="evidence" value="ECO:0007669"/>
    <property type="project" value="UniProtKB-UniRule"/>
</dbReference>
<dbReference type="GO" id="GO:0034220">
    <property type="term" value="P:monoatomic ion transmembrane transport"/>
    <property type="evidence" value="ECO:0007669"/>
    <property type="project" value="UniProtKB-KW"/>
</dbReference>
<comment type="function">
    <text evidence="9">Structural component of the gap junctions.</text>
</comment>
<keyword evidence="2 9" id="KW-0813">Transport</keyword>
<evidence type="ECO:0000313" key="11">
    <source>
        <dbReference type="Proteomes" id="UP001186944"/>
    </source>
</evidence>
<evidence type="ECO:0000256" key="2">
    <source>
        <dbReference type="ARBA" id="ARBA00022448"/>
    </source>
</evidence>
<evidence type="ECO:0000256" key="1">
    <source>
        <dbReference type="ARBA" id="ARBA00004651"/>
    </source>
</evidence>
<dbReference type="AlphaFoldDB" id="A0AA88XHP2"/>
<evidence type="ECO:0000256" key="7">
    <source>
        <dbReference type="ARBA" id="ARBA00023136"/>
    </source>
</evidence>
<evidence type="ECO:0000313" key="10">
    <source>
        <dbReference type="EMBL" id="KAK3083046.1"/>
    </source>
</evidence>
<dbReference type="GO" id="GO:0005886">
    <property type="term" value="C:plasma membrane"/>
    <property type="evidence" value="ECO:0007669"/>
    <property type="project" value="UniProtKB-SubCell"/>
</dbReference>
<dbReference type="PROSITE" id="PS51013">
    <property type="entry name" value="PANNEXIN"/>
    <property type="match status" value="1"/>
</dbReference>
<evidence type="ECO:0000256" key="6">
    <source>
        <dbReference type="ARBA" id="ARBA00023065"/>
    </source>
</evidence>
<evidence type="ECO:0000256" key="9">
    <source>
        <dbReference type="RuleBase" id="RU010713"/>
    </source>
</evidence>
<keyword evidence="6 9" id="KW-0406">Ion transport</keyword>
<evidence type="ECO:0000256" key="4">
    <source>
        <dbReference type="ARBA" id="ARBA00022692"/>
    </source>
</evidence>
<feature type="transmembrane region" description="Helical" evidence="9">
    <location>
        <begin position="98"/>
        <end position="115"/>
    </location>
</feature>
<keyword evidence="7 9" id="KW-0472">Membrane</keyword>
<keyword evidence="5 9" id="KW-1133">Transmembrane helix</keyword>
<dbReference type="Proteomes" id="UP001186944">
    <property type="component" value="Unassembled WGS sequence"/>
</dbReference>
<sequence>MDHVLGTMQAQVGLRAIHDDDFIDRLNHWYTVIMLVVFTVIVSTNQYVGDPIQCWCPADFTDNRVMYTNFVCWVSNTYYIPMANQIPTNIGQRTDKEITYYQWVPLIFLVLALLFKIPRMFWKVLVASSGISMDKLGTLAKETQYISAEDRKKKLQHIVRYIDQWLGGVQQYRAGMFVRIRERVSAVCCCLCGRHYGNYLVTCVVIIKVLYVANAIGQLYLLNLFLGTEFNIYGFEVLDSLWKGEDWTYSPRFPRVTLCDFEIRQLTNLQRWTVQCVLPINLFNEKMFIFLWFWLVLVAFLSTFSLIVNIYAFTFPQHRKSYVRKYLMLNRLYGGSEREKIIARRFVDGYLRQDGCYVLRVFSNNANDVITSEIIRYLYKNYTSKAQDKNGHIEHAS</sequence>
<dbReference type="InterPro" id="IPR000990">
    <property type="entry name" value="Innexin"/>
</dbReference>
<dbReference type="PANTHER" id="PTHR11893">
    <property type="entry name" value="INNEXIN"/>
    <property type="match status" value="1"/>
</dbReference>
<comment type="subcellular location">
    <subcellularLocation>
        <location evidence="1 9">Cell membrane</location>
        <topology evidence="1 9">Multi-pass membrane protein</topology>
    </subcellularLocation>
</comment>
<dbReference type="PANTHER" id="PTHR11893:SF36">
    <property type="entry name" value="INNEXIN-5"/>
    <property type="match status" value="1"/>
</dbReference>
<feature type="transmembrane region" description="Helical" evidence="9">
    <location>
        <begin position="289"/>
        <end position="315"/>
    </location>
</feature>
<keyword evidence="4 9" id="KW-0812">Transmembrane</keyword>
<evidence type="ECO:0000256" key="3">
    <source>
        <dbReference type="ARBA" id="ARBA00022475"/>
    </source>
</evidence>
<dbReference type="EMBL" id="VSWD01000014">
    <property type="protein sequence ID" value="KAK3083046.1"/>
    <property type="molecule type" value="Genomic_DNA"/>
</dbReference>
<organism evidence="10 11">
    <name type="scientific">Pinctada imbricata</name>
    <name type="common">Atlantic pearl-oyster</name>
    <name type="synonym">Pinctada martensii</name>
    <dbReference type="NCBI Taxonomy" id="66713"/>
    <lineage>
        <taxon>Eukaryota</taxon>
        <taxon>Metazoa</taxon>
        <taxon>Spiralia</taxon>
        <taxon>Lophotrochozoa</taxon>
        <taxon>Mollusca</taxon>
        <taxon>Bivalvia</taxon>
        <taxon>Autobranchia</taxon>
        <taxon>Pteriomorphia</taxon>
        <taxon>Pterioida</taxon>
        <taxon>Pterioidea</taxon>
        <taxon>Pteriidae</taxon>
        <taxon>Pinctada</taxon>
    </lineage>
</organism>
<dbReference type="PRINTS" id="PR01262">
    <property type="entry name" value="INNEXIN"/>
</dbReference>
<comment type="caution">
    <text evidence="10">The sequence shown here is derived from an EMBL/GenBank/DDBJ whole genome shotgun (WGS) entry which is preliminary data.</text>
</comment>
<keyword evidence="11" id="KW-1185">Reference proteome</keyword>
<name>A0AA88XHP2_PINIB</name>
<keyword evidence="3" id="KW-1003">Cell membrane</keyword>
<feature type="transmembrane region" description="Helical" evidence="9">
    <location>
        <begin position="199"/>
        <end position="221"/>
    </location>
</feature>
<reference evidence="10" key="1">
    <citation type="submission" date="2019-08" db="EMBL/GenBank/DDBJ databases">
        <title>The improved chromosome-level genome for the pearl oyster Pinctada fucata martensii using PacBio sequencing and Hi-C.</title>
        <authorList>
            <person name="Zheng Z."/>
        </authorList>
    </citation>
    <scope>NUCLEOTIDE SEQUENCE</scope>
    <source>
        <strain evidence="10">ZZ-2019</strain>
        <tissue evidence="10">Adductor muscle</tissue>
    </source>
</reference>
<comment type="similarity">
    <text evidence="9">Belongs to the pannexin family.</text>
</comment>